<dbReference type="OrthoDB" id="9802600at2"/>
<keyword evidence="5" id="KW-0378">Hydrolase</keyword>
<dbReference type="EMBL" id="CP007034">
    <property type="protein sequence ID" value="AHF11717.1"/>
    <property type="molecule type" value="Genomic_DNA"/>
</dbReference>
<dbReference type="AlphaFoldDB" id="W0ELS4"/>
<dbReference type="Pfam" id="PF21307">
    <property type="entry name" value="Glyco_hydro_95_C"/>
    <property type="match status" value="1"/>
</dbReference>
<dbReference type="GO" id="GO:0004560">
    <property type="term" value="F:alpha-L-fucosidase activity"/>
    <property type="evidence" value="ECO:0007669"/>
    <property type="project" value="InterPro"/>
</dbReference>
<keyword evidence="1" id="KW-0732">Signal</keyword>
<dbReference type="RefSeq" id="WP_025277491.1">
    <property type="nucleotide sequence ID" value="NZ_CP007034.1"/>
</dbReference>
<dbReference type="InterPro" id="IPR016518">
    <property type="entry name" value="Alpha-L-fucosidase"/>
</dbReference>
<dbReference type="GO" id="GO:0005975">
    <property type="term" value="P:carbohydrate metabolic process"/>
    <property type="evidence" value="ECO:0007669"/>
    <property type="project" value="InterPro"/>
</dbReference>
<dbReference type="KEGG" id="bvs:BARVI_01365"/>
<dbReference type="Proteomes" id="UP000018901">
    <property type="component" value="Chromosome"/>
</dbReference>
<dbReference type="Gene3D" id="2.70.98.50">
    <property type="entry name" value="putative glycoside hydrolase family protein from bacillus halodurans"/>
    <property type="match status" value="1"/>
</dbReference>
<dbReference type="Pfam" id="PF22124">
    <property type="entry name" value="Glyco_hydro_95_cat"/>
    <property type="match status" value="1"/>
</dbReference>
<dbReference type="STRING" id="880074.BARVI_01365"/>
<dbReference type="InterPro" id="IPR008928">
    <property type="entry name" value="6-hairpin_glycosidase_sf"/>
</dbReference>
<feature type="domain" description="Alpha fucosidase A-like C-terminal" evidence="3">
    <location>
        <begin position="701"/>
        <end position="794"/>
    </location>
</feature>
<evidence type="ECO:0000313" key="5">
    <source>
        <dbReference type="EMBL" id="AHF11717.1"/>
    </source>
</evidence>
<dbReference type="Gene3D" id="2.60.40.1180">
    <property type="entry name" value="Golgi alpha-mannosidase II"/>
    <property type="match status" value="1"/>
</dbReference>
<dbReference type="eggNOG" id="COG1554">
    <property type="taxonomic scope" value="Bacteria"/>
</dbReference>
<sequence length="799" mass="89907">MKNKIIILLCLLFCTSYVSAENVALWFDSPANQWMQSLPVGNGRLGAMIFGGVDTEKLALNESSMWAGQYAPEQEKSFGKAKLQELRELFFQGKLVEGNQMCHEYLTSDNHSFGTHLPVGDLNIQFLYPVEGSYTNYKRVLDLDKGLHTVSYTLGNVTYTRECFASNPDDVLVMHVTANKKSSVSVEISLNLLRQPSKVRTLDNQLIFNGQALSKNSKGGVWFEGRVTVSAIGGNVQTKENKIAVSNADELILRIDIRTDYKNPGYKGLCKKTVKAAEKKSYEKIKKQHIADFSALFNRVSLSLGDKRDAYQLPTSVRLKQYRENPAEDPAFVALFFQYARYLLISSSRENSPLPIALQGFFNDNLACNMAWTNDYHLDINTQQNYWLSNVGNLSECNAPLFKYIQELSVYGQRTAQNVYGCKGWTAHTVANIWGYTSPSNGIGYGLFPTASSWLASHLWTEYEYTQDRKFLKDTAYPLLKGNAEFLLDYMVEDPSGKYLLTGPSISPENSFVYNNTALSASMMPTCDRVLAYEILNSTLQSARILNVDIDFQNDIENALQKLPPIRLMANGGIREWLEDYQEAIPNHRHTTHLLSLYPFNQISLDYTPELAKGALTTIENRLSAPDWEDVEWSRANMICYYARLHKNQEAYNSINILLEKLIRDNLFSVSPVGIAGAATDIFAIDGNQAAAAGIAEMLIQSQNGYIELLPCLPEQWNKGACAGLCIRGGGQVDFSWDRQGVKAATIHAKNDYPYRIKLPKENRYEILLNQKRINMVPDKHGLISISMNQGDTLNLIRL</sequence>
<reference evidence="5 6" key="1">
    <citation type="submission" date="2013-12" db="EMBL/GenBank/DDBJ databases">
        <authorList>
            <consortium name="DOE Joint Genome Institute"/>
            <person name="Eisen J."/>
            <person name="Huntemann M."/>
            <person name="Han J."/>
            <person name="Chen A."/>
            <person name="Kyrpides N."/>
            <person name="Mavromatis K."/>
            <person name="Markowitz V."/>
            <person name="Palaniappan K."/>
            <person name="Ivanova N."/>
            <person name="Schaumberg A."/>
            <person name="Pati A."/>
            <person name="Liolios K."/>
            <person name="Nordberg H.P."/>
            <person name="Cantor M.N."/>
            <person name="Hua S.X."/>
            <person name="Woyke T."/>
        </authorList>
    </citation>
    <scope>NUCLEOTIDE SEQUENCE [LARGE SCALE GENOMIC DNA]</scope>
    <source>
        <strain evidence="6">DSM 18177</strain>
    </source>
</reference>
<evidence type="ECO:0000256" key="1">
    <source>
        <dbReference type="SAM" id="SignalP"/>
    </source>
</evidence>
<evidence type="ECO:0000259" key="3">
    <source>
        <dbReference type="Pfam" id="PF21307"/>
    </source>
</evidence>
<dbReference type="InterPro" id="IPR054363">
    <property type="entry name" value="GH95_cat"/>
</dbReference>
<feature type="signal peptide" evidence="1">
    <location>
        <begin position="1"/>
        <end position="20"/>
    </location>
</feature>
<dbReference type="Gene3D" id="1.50.10.10">
    <property type="match status" value="1"/>
</dbReference>
<dbReference type="InterPro" id="IPR012341">
    <property type="entry name" value="6hp_glycosidase-like_sf"/>
</dbReference>
<evidence type="ECO:0000259" key="2">
    <source>
        <dbReference type="Pfam" id="PF14498"/>
    </source>
</evidence>
<name>W0ELS4_9BACT</name>
<dbReference type="PANTHER" id="PTHR31084">
    <property type="entry name" value="ALPHA-L-FUCOSIDASE 2"/>
    <property type="match status" value="1"/>
</dbReference>
<dbReference type="InterPro" id="IPR049053">
    <property type="entry name" value="AFCA-like_C"/>
</dbReference>
<organism evidence="5 6">
    <name type="scientific">Barnesiella viscericola DSM 18177</name>
    <dbReference type="NCBI Taxonomy" id="880074"/>
    <lineage>
        <taxon>Bacteria</taxon>
        <taxon>Pseudomonadati</taxon>
        <taxon>Bacteroidota</taxon>
        <taxon>Bacteroidia</taxon>
        <taxon>Bacteroidales</taxon>
        <taxon>Barnesiellaceae</taxon>
        <taxon>Barnesiella</taxon>
    </lineage>
</organism>
<dbReference type="SUPFAM" id="SSF48208">
    <property type="entry name" value="Six-hairpin glycosidases"/>
    <property type="match status" value="1"/>
</dbReference>
<keyword evidence="6" id="KW-1185">Reference proteome</keyword>
<proteinExistence type="predicted"/>
<evidence type="ECO:0000259" key="4">
    <source>
        <dbReference type="Pfam" id="PF22124"/>
    </source>
</evidence>
<protein>
    <submittedName>
        <fullName evidence="5">Glycoside hydrolase family 95 protein</fullName>
    </submittedName>
</protein>
<dbReference type="PATRIC" id="fig|880074.11.peg.281"/>
<evidence type="ECO:0000313" key="6">
    <source>
        <dbReference type="Proteomes" id="UP000018901"/>
    </source>
</evidence>
<dbReference type="InterPro" id="IPR027414">
    <property type="entry name" value="GH95_N_dom"/>
</dbReference>
<accession>W0ELS4</accession>
<dbReference type="InterPro" id="IPR013780">
    <property type="entry name" value="Glyco_hydro_b"/>
</dbReference>
<feature type="domain" description="Glycosyl hydrolase family 95 catalytic" evidence="4">
    <location>
        <begin position="281"/>
        <end position="699"/>
    </location>
</feature>
<feature type="domain" description="Glycosyl hydrolase family 95 N-terminal" evidence="2">
    <location>
        <begin position="25"/>
        <end position="263"/>
    </location>
</feature>
<dbReference type="HOGENOM" id="CLU_004617_2_2_10"/>
<dbReference type="PANTHER" id="PTHR31084:SF0">
    <property type="entry name" value="ALPHA-L-FUCOSIDASE 2"/>
    <property type="match status" value="1"/>
</dbReference>
<dbReference type="PIRSF" id="PIRSF007663">
    <property type="entry name" value="UCP007663"/>
    <property type="match status" value="1"/>
</dbReference>
<feature type="chain" id="PRO_5004787957" evidence="1">
    <location>
        <begin position="21"/>
        <end position="799"/>
    </location>
</feature>
<dbReference type="Pfam" id="PF14498">
    <property type="entry name" value="Glyco_hyd_65N_2"/>
    <property type="match status" value="1"/>
</dbReference>
<dbReference type="GeneID" id="90528122"/>
<gene>
    <name evidence="5" type="ORF">BARVI_01365</name>
</gene>